<proteinExistence type="predicted"/>
<dbReference type="InterPro" id="IPR036388">
    <property type="entry name" value="WH-like_DNA-bd_sf"/>
</dbReference>
<dbReference type="Gene3D" id="1.10.10.10">
    <property type="entry name" value="Winged helix-like DNA-binding domain superfamily/Winged helix DNA-binding domain"/>
    <property type="match status" value="1"/>
</dbReference>
<evidence type="ECO:0000256" key="1">
    <source>
        <dbReference type="SAM" id="MobiDB-lite"/>
    </source>
</evidence>
<sequence length="346" mass="37846">MRGAKQQTIDFTRGDQLGLLKSLPIKSADVGDGKAAARVSSRMALSVLRAIDDYCGKSGRCWASAATIGADINCSERSVRRAIRLLESEQLIVIEHRHGRSPIMVINWGEISLRVSKANATATPDILTSGNPGHFFANPGQSDMNPGQSDMNPGQYVRRTVSNRKRTALPPPPQNTSGSEGSDFDLPSPIEETATWHHVAQRLALSGIREWRRALADLKAAVDVEHATRLLDVYTDRVGAYGPFALYRRCRNASAVLPPEDGWPDPKPESAYARDYVAAERILATVHRDAANRESLGYDKPSPKAIAAVAADRMAAAGLGCDLLPERYRKLLDHRLQTGRERQTCS</sequence>
<reference evidence="2 3" key="1">
    <citation type="submission" date="2019-02" db="EMBL/GenBank/DDBJ databases">
        <title>Deep-cultivation of Planctomycetes and their phenomic and genomic characterization uncovers novel biology.</title>
        <authorList>
            <person name="Wiegand S."/>
            <person name="Jogler M."/>
            <person name="Boedeker C."/>
            <person name="Pinto D."/>
            <person name="Vollmers J."/>
            <person name="Rivas-Marin E."/>
            <person name="Kohn T."/>
            <person name="Peeters S.H."/>
            <person name="Heuer A."/>
            <person name="Rast P."/>
            <person name="Oberbeckmann S."/>
            <person name="Bunk B."/>
            <person name="Jeske O."/>
            <person name="Meyerdierks A."/>
            <person name="Storesund J.E."/>
            <person name="Kallscheuer N."/>
            <person name="Luecker S."/>
            <person name="Lage O.M."/>
            <person name="Pohl T."/>
            <person name="Merkel B.J."/>
            <person name="Hornburger P."/>
            <person name="Mueller R.-W."/>
            <person name="Bruemmer F."/>
            <person name="Labrenz M."/>
            <person name="Spormann A.M."/>
            <person name="Op den Camp H."/>
            <person name="Overmann J."/>
            <person name="Amann R."/>
            <person name="Jetten M.S.M."/>
            <person name="Mascher T."/>
            <person name="Medema M.H."/>
            <person name="Devos D.P."/>
            <person name="Kaster A.-K."/>
            <person name="Ovreas L."/>
            <person name="Rohde M."/>
            <person name="Galperin M.Y."/>
            <person name="Jogler C."/>
        </authorList>
    </citation>
    <scope>NUCLEOTIDE SEQUENCE [LARGE SCALE GENOMIC DNA]</scope>
    <source>
        <strain evidence="2 3">Mal33</strain>
    </source>
</reference>
<name>A0A518ITS2_9BACT</name>
<organism evidence="2 3">
    <name type="scientific">Rosistilla oblonga</name>
    <dbReference type="NCBI Taxonomy" id="2527990"/>
    <lineage>
        <taxon>Bacteria</taxon>
        <taxon>Pseudomonadati</taxon>
        <taxon>Planctomycetota</taxon>
        <taxon>Planctomycetia</taxon>
        <taxon>Pirellulales</taxon>
        <taxon>Pirellulaceae</taxon>
        <taxon>Rosistilla</taxon>
    </lineage>
</organism>
<gene>
    <name evidence="2" type="ORF">Mal33_24760</name>
</gene>
<dbReference type="Pfam" id="PF13730">
    <property type="entry name" value="HTH_36"/>
    <property type="match status" value="1"/>
</dbReference>
<dbReference type="AlphaFoldDB" id="A0A518ITS2"/>
<evidence type="ECO:0000313" key="3">
    <source>
        <dbReference type="Proteomes" id="UP000316770"/>
    </source>
</evidence>
<keyword evidence="3" id="KW-1185">Reference proteome</keyword>
<dbReference type="RefSeq" id="WP_145284973.1">
    <property type="nucleotide sequence ID" value="NZ_CP036318.1"/>
</dbReference>
<evidence type="ECO:0008006" key="4">
    <source>
        <dbReference type="Google" id="ProtNLM"/>
    </source>
</evidence>
<feature type="region of interest" description="Disordered" evidence="1">
    <location>
        <begin position="162"/>
        <end position="184"/>
    </location>
</feature>
<evidence type="ECO:0000313" key="2">
    <source>
        <dbReference type="EMBL" id="QDV56485.1"/>
    </source>
</evidence>
<protein>
    <recommendedName>
        <fullName evidence="4">Helix-turn-helix domain-containing protein</fullName>
    </recommendedName>
</protein>
<dbReference type="EMBL" id="CP036318">
    <property type="protein sequence ID" value="QDV56485.1"/>
    <property type="molecule type" value="Genomic_DNA"/>
</dbReference>
<accession>A0A518ITS2</accession>
<dbReference type="Proteomes" id="UP000316770">
    <property type="component" value="Chromosome"/>
</dbReference>